<protein>
    <recommendedName>
        <fullName evidence="6">Sushi domain-containing protein</fullName>
    </recommendedName>
</protein>
<dbReference type="AlphaFoldDB" id="A0A016T6E3"/>
<sequence>MPELRHAGDCPPPNIPNGIIVDYHGPYTDGATINGRCQGNGYIMGPSSMTCLFGNWVPPFMGQCSNGLQYSCPTPRAPQGAHLSSQGPFGNGDMVQAICDDGGYILGPSSMACVMGHWAPAFFGDCTSSQRYSCQIPSPKPGMALSRQGTVRSDESVTATCTQNNKVLLGIKSMTCVFGHWAPNQFGDCVDVNQLGTVVYSDGSGLVIVKYRNGTDIKDLGNGVLMIQYSSGGYGIEQVRGYTGVPGSVARELLVVNGRSDSVAVKHAISLSNYLLSAPVGHVPNSLWPIGACWHFGTQRKSLMKEKPIIMEKICEDNRAILKAKDTDGAFKMV</sequence>
<dbReference type="Gene3D" id="2.10.70.10">
    <property type="entry name" value="Complement Module, domain 1"/>
    <property type="match status" value="2"/>
</dbReference>
<evidence type="ECO:0000256" key="4">
    <source>
        <dbReference type="ARBA" id="ARBA00023157"/>
    </source>
</evidence>
<evidence type="ECO:0000313" key="8">
    <source>
        <dbReference type="Proteomes" id="UP000024635"/>
    </source>
</evidence>
<keyword evidence="2 5" id="KW-0768">Sushi</keyword>
<evidence type="ECO:0000256" key="1">
    <source>
        <dbReference type="ARBA" id="ARBA00004328"/>
    </source>
</evidence>
<dbReference type="PROSITE" id="PS50923">
    <property type="entry name" value="SUSHI"/>
    <property type="match status" value="2"/>
</dbReference>
<dbReference type="InterPro" id="IPR051503">
    <property type="entry name" value="ComplSys_Reg/VirEntry_Med"/>
</dbReference>
<evidence type="ECO:0000256" key="5">
    <source>
        <dbReference type="PROSITE-ProRule" id="PRU00302"/>
    </source>
</evidence>
<evidence type="ECO:0000256" key="2">
    <source>
        <dbReference type="ARBA" id="ARBA00022659"/>
    </source>
</evidence>
<reference evidence="8" key="1">
    <citation type="journal article" date="2015" name="Nat. Genet.">
        <title>The genome and transcriptome of the zoonotic hookworm Ancylostoma ceylanicum identify infection-specific gene families.</title>
        <authorList>
            <person name="Schwarz E.M."/>
            <person name="Hu Y."/>
            <person name="Antoshechkin I."/>
            <person name="Miller M.M."/>
            <person name="Sternberg P.W."/>
            <person name="Aroian R.V."/>
        </authorList>
    </citation>
    <scope>NUCLEOTIDE SEQUENCE</scope>
    <source>
        <strain evidence="8">HY135</strain>
    </source>
</reference>
<dbReference type="InterPro" id="IPR000436">
    <property type="entry name" value="Sushi_SCR_CCP_dom"/>
</dbReference>
<evidence type="ECO:0000313" key="7">
    <source>
        <dbReference type="EMBL" id="EYB98169.1"/>
    </source>
</evidence>
<name>A0A016T6E3_9BILA</name>
<dbReference type="InterPro" id="IPR035976">
    <property type="entry name" value="Sushi/SCR/CCP_sf"/>
</dbReference>
<evidence type="ECO:0000256" key="3">
    <source>
        <dbReference type="ARBA" id="ARBA00022729"/>
    </source>
</evidence>
<dbReference type="Pfam" id="PF00084">
    <property type="entry name" value="Sushi"/>
    <property type="match status" value="1"/>
</dbReference>
<comment type="subcellular location">
    <subcellularLocation>
        <location evidence="1">Virion</location>
    </subcellularLocation>
</comment>
<proteinExistence type="predicted"/>
<dbReference type="PANTHER" id="PTHR45785">
    <property type="entry name" value="COMPLEMENT FACTOR H-RELATED"/>
    <property type="match status" value="1"/>
</dbReference>
<feature type="domain" description="Sushi" evidence="6">
    <location>
        <begin position="70"/>
        <end position="128"/>
    </location>
</feature>
<dbReference type="EMBL" id="JARK01001469">
    <property type="protein sequence ID" value="EYB98169.1"/>
    <property type="molecule type" value="Genomic_DNA"/>
</dbReference>
<dbReference type="PANTHER" id="PTHR45785:SF2">
    <property type="entry name" value="COMPLEMENT FACTOR H-RELATED"/>
    <property type="match status" value="1"/>
</dbReference>
<keyword evidence="8" id="KW-1185">Reference proteome</keyword>
<dbReference type="CDD" id="cd00033">
    <property type="entry name" value="CCP"/>
    <property type="match status" value="1"/>
</dbReference>
<evidence type="ECO:0000259" key="6">
    <source>
        <dbReference type="PROSITE" id="PS50923"/>
    </source>
</evidence>
<keyword evidence="3" id="KW-0732">Signal</keyword>
<comment type="caution">
    <text evidence="7">The sequence shown here is derived from an EMBL/GenBank/DDBJ whole genome shotgun (WGS) entry which is preliminary data.</text>
</comment>
<feature type="disulfide bond" evidence="5">
    <location>
        <begin position="99"/>
        <end position="126"/>
    </location>
</feature>
<feature type="domain" description="Sushi" evidence="6">
    <location>
        <begin position="8"/>
        <end position="66"/>
    </location>
</feature>
<dbReference type="STRING" id="53326.A0A016T6E3"/>
<organism evidence="7 8">
    <name type="scientific">Ancylostoma ceylanicum</name>
    <dbReference type="NCBI Taxonomy" id="53326"/>
    <lineage>
        <taxon>Eukaryota</taxon>
        <taxon>Metazoa</taxon>
        <taxon>Ecdysozoa</taxon>
        <taxon>Nematoda</taxon>
        <taxon>Chromadorea</taxon>
        <taxon>Rhabditida</taxon>
        <taxon>Rhabditina</taxon>
        <taxon>Rhabditomorpha</taxon>
        <taxon>Strongyloidea</taxon>
        <taxon>Ancylostomatidae</taxon>
        <taxon>Ancylostomatinae</taxon>
        <taxon>Ancylostoma</taxon>
    </lineage>
</organism>
<dbReference type="OrthoDB" id="5798196at2759"/>
<feature type="disulfide bond" evidence="5">
    <location>
        <begin position="37"/>
        <end position="64"/>
    </location>
</feature>
<dbReference type="Proteomes" id="UP000024635">
    <property type="component" value="Unassembled WGS sequence"/>
</dbReference>
<gene>
    <name evidence="7" type="primary">Acey_s0133.g1746</name>
    <name evidence="7" type="ORF">Y032_0133g1746</name>
</gene>
<accession>A0A016T6E3</accession>
<comment type="caution">
    <text evidence="5">Lacks conserved residue(s) required for the propagation of feature annotation.</text>
</comment>
<dbReference type="SUPFAM" id="SSF57535">
    <property type="entry name" value="Complement control module/SCR domain"/>
    <property type="match status" value="2"/>
</dbReference>
<keyword evidence="4 5" id="KW-1015">Disulfide bond</keyword>
<dbReference type="SMART" id="SM00032">
    <property type="entry name" value="CCP"/>
    <property type="match status" value="3"/>
</dbReference>